<evidence type="ECO:0000313" key="2">
    <source>
        <dbReference type="EMBL" id="SUY72787.1"/>
    </source>
</evidence>
<evidence type="ECO:0000313" key="3">
    <source>
        <dbReference type="Proteomes" id="UP000254664"/>
    </source>
</evidence>
<dbReference type="AlphaFoldDB" id="A0A381K5N1"/>
<reference evidence="2 3" key="1">
    <citation type="submission" date="2018-06" db="EMBL/GenBank/DDBJ databases">
        <authorList>
            <consortium name="Pathogen Informatics"/>
            <person name="Doyle S."/>
        </authorList>
    </citation>
    <scope>NUCLEOTIDE SEQUENCE [LARGE SCALE GENOMIC DNA]</scope>
    <source>
        <strain evidence="2 3">NCTC9836</strain>
    </source>
</reference>
<dbReference type="InterPro" id="IPR003474">
    <property type="entry name" value="Glcn_transporter"/>
</dbReference>
<gene>
    <name evidence="2" type="ORF">NCTC9836_02985</name>
</gene>
<name>A0A381K5N1_9CLOT</name>
<dbReference type="GO" id="GO:0005886">
    <property type="term" value="C:plasma membrane"/>
    <property type="evidence" value="ECO:0007669"/>
    <property type="project" value="TreeGrafter"/>
</dbReference>
<dbReference type="EMBL" id="UFWZ01000005">
    <property type="protein sequence ID" value="SUY72787.1"/>
    <property type="molecule type" value="Genomic_DNA"/>
</dbReference>
<protein>
    <submittedName>
        <fullName evidence="2">GntP family permease</fullName>
    </submittedName>
</protein>
<dbReference type="RefSeq" id="WP_423237256.1">
    <property type="nucleotide sequence ID" value="NZ_UFWZ01000005.1"/>
</dbReference>
<dbReference type="GO" id="GO:0015128">
    <property type="term" value="F:gluconate transmembrane transporter activity"/>
    <property type="evidence" value="ECO:0007669"/>
    <property type="project" value="InterPro"/>
</dbReference>
<sequence>MTAGVLAGVLIESGAAAKIAETIVDKIGESNSLIALTLATLVLTCVGVFIDVAVITVAPIAIAIANKAKLSRTSILCHDRWRKAGNIMSPNPNAIAAADTFKIPLTSVMAAGIIPAVFGVS</sequence>
<proteinExistence type="predicted"/>
<keyword evidence="1" id="KW-1133">Transmembrane helix</keyword>
<dbReference type="PANTHER" id="PTHR30354">
    <property type="entry name" value="GNT FAMILY GLUCONATE TRANSPORTER"/>
    <property type="match status" value="1"/>
</dbReference>
<dbReference type="Pfam" id="PF02447">
    <property type="entry name" value="GntP_permease"/>
    <property type="match status" value="1"/>
</dbReference>
<keyword evidence="3" id="KW-1185">Reference proteome</keyword>
<organism evidence="2 3">
    <name type="scientific">Clostridium putrefaciens</name>
    <dbReference type="NCBI Taxonomy" id="99675"/>
    <lineage>
        <taxon>Bacteria</taxon>
        <taxon>Bacillati</taxon>
        <taxon>Bacillota</taxon>
        <taxon>Clostridia</taxon>
        <taxon>Eubacteriales</taxon>
        <taxon>Clostridiaceae</taxon>
        <taxon>Clostridium</taxon>
    </lineage>
</organism>
<feature type="transmembrane region" description="Helical" evidence="1">
    <location>
        <begin position="32"/>
        <end position="65"/>
    </location>
</feature>
<keyword evidence="1" id="KW-0472">Membrane</keyword>
<dbReference type="PANTHER" id="PTHR30354:SF23">
    <property type="entry name" value="GNTP FAMILY PERMEASE"/>
    <property type="match status" value="1"/>
</dbReference>
<evidence type="ECO:0000256" key="1">
    <source>
        <dbReference type="SAM" id="Phobius"/>
    </source>
</evidence>
<keyword evidence="1" id="KW-0812">Transmembrane</keyword>
<dbReference type="Proteomes" id="UP000254664">
    <property type="component" value="Unassembled WGS sequence"/>
</dbReference>
<accession>A0A381K5N1</accession>